<dbReference type="Gene3D" id="3.40.50.20">
    <property type="match status" value="1"/>
</dbReference>
<evidence type="ECO:0000256" key="1">
    <source>
        <dbReference type="ARBA" id="ARBA00022598"/>
    </source>
</evidence>
<evidence type="ECO:0000256" key="4">
    <source>
        <dbReference type="PROSITE-ProRule" id="PRU00409"/>
    </source>
</evidence>
<dbReference type="Proteomes" id="UP000474630">
    <property type="component" value="Chromosome"/>
</dbReference>
<dbReference type="PANTHER" id="PTHR43585">
    <property type="entry name" value="FUMIPYRROLE BIOSYNTHESIS PROTEIN C"/>
    <property type="match status" value="1"/>
</dbReference>
<keyword evidence="2 4" id="KW-0547">Nucleotide-binding</keyword>
<dbReference type="SUPFAM" id="SSF56059">
    <property type="entry name" value="Glutathione synthetase ATP-binding domain-like"/>
    <property type="match status" value="1"/>
</dbReference>
<feature type="domain" description="ATP-grasp" evidence="5">
    <location>
        <begin position="108"/>
        <end position="305"/>
    </location>
</feature>
<gene>
    <name evidence="6" type="ORF">G0Q07_12695</name>
</gene>
<dbReference type="Gene3D" id="3.30.470.20">
    <property type="entry name" value="ATP-grasp fold, B domain"/>
    <property type="match status" value="1"/>
</dbReference>
<protein>
    <submittedName>
        <fullName evidence="6">ATP-grasp domain-containing protein</fullName>
    </submittedName>
</protein>
<keyword evidence="1" id="KW-0436">Ligase</keyword>
<reference evidence="6 7" key="1">
    <citation type="submission" date="2020-02" db="EMBL/GenBank/DDBJ databases">
        <title>Genome sequencing for Draconibacterium sp. strain M1.</title>
        <authorList>
            <person name="Park S.-J."/>
        </authorList>
    </citation>
    <scope>NUCLEOTIDE SEQUENCE [LARGE SCALE GENOMIC DNA]</scope>
    <source>
        <strain evidence="6 7">M1</strain>
    </source>
</reference>
<dbReference type="PANTHER" id="PTHR43585:SF2">
    <property type="entry name" value="ATP-GRASP ENZYME FSQD"/>
    <property type="match status" value="1"/>
</dbReference>
<accession>A0A6C0RDV4</accession>
<dbReference type="GO" id="GO:0046872">
    <property type="term" value="F:metal ion binding"/>
    <property type="evidence" value="ECO:0007669"/>
    <property type="project" value="InterPro"/>
</dbReference>
<dbReference type="RefSeq" id="WP_163346490.1">
    <property type="nucleotide sequence ID" value="NZ_CP048409.1"/>
</dbReference>
<dbReference type="InterPro" id="IPR013815">
    <property type="entry name" value="ATP_grasp_subdomain_1"/>
</dbReference>
<dbReference type="Pfam" id="PF13535">
    <property type="entry name" value="ATP-grasp_4"/>
    <property type="match status" value="1"/>
</dbReference>
<dbReference type="EMBL" id="CP048409">
    <property type="protein sequence ID" value="QIA08520.1"/>
    <property type="molecule type" value="Genomic_DNA"/>
</dbReference>
<keyword evidence="3 4" id="KW-0067">ATP-binding</keyword>
<name>A0A6C0RDV4_9BACT</name>
<sequence length="399" mass="45237">MKKLLLLGGLRYLIPVINIAQEMGLYVITCDNVPGNIAHKYSNEYQNVSIIDKDEVLKLAKELDVDGIMSFAVDPGVVTAAYVAEKLNLPKPGPYESVKILQDKALFRDFLEKNNFNVPKAKGYIHLDEAIVDIEKFSWPVIVKPVDSAGSKGVGKVENYSELREKIQNAISHSQSKQFIIEEYIEQKGFASDSESFSINGELTFFTLSNQYFDKNSANPYTPAGFTWPSNMADRHKKNLSSEIQRLLKLLKMRTSIYNIEARVGKDDKPYIMEVSPRGGGNRLAEMIKYITNVDLIENSVKAAIGEKVDFMQLPSVNEYWGEIILHSNKEGIFRKIEISPNLEKYVIEVDVWVKNGEYIKQFLGANETIGTIVIRTDNKNTVEKFVSNIWKYIDIIVD</sequence>
<organism evidence="6 7">
    <name type="scientific">Draconibacterium halophilum</name>
    <dbReference type="NCBI Taxonomy" id="2706887"/>
    <lineage>
        <taxon>Bacteria</taxon>
        <taxon>Pseudomonadati</taxon>
        <taxon>Bacteroidota</taxon>
        <taxon>Bacteroidia</taxon>
        <taxon>Marinilabiliales</taxon>
        <taxon>Prolixibacteraceae</taxon>
        <taxon>Draconibacterium</taxon>
    </lineage>
</organism>
<dbReference type="InterPro" id="IPR011761">
    <property type="entry name" value="ATP-grasp"/>
</dbReference>
<dbReference type="KEGG" id="drc:G0Q07_12695"/>
<proteinExistence type="predicted"/>
<dbReference type="AlphaFoldDB" id="A0A6C0RDV4"/>
<evidence type="ECO:0000313" key="6">
    <source>
        <dbReference type="EMBL" id="QIA08520.1"/>
    </source>
</evidence>
<dbReference type="GO" id="GO:0016874">
    <property type="term" value="F:ligase activity"/>
    <property type="evidence" value="ECO:0007669"/>
    <property type="project" value="UniProtKB-KW"/>
</dbReference>
<dbReference type="GO" id="GO:0005524">
    <property type="term" value="F:ATP binding"/>
    <property type="evidence" value="ECO:0007669"/>
    <property type="project" value="UniProtKB-UniRule"/>
</dbReference>
<dbReference type="PROSITE" id="PS50975">
    <property type="entry name" value="ATP_GRASP"/>
    <property type="match status" value="1"/>
</dbReference>
<dbReference type="InterPro" id="IPR052032">
    <property type="entry name" value="ATP-dep_AA_Ligase"/>
</dbReference>
<evidence type="ECO:0000256" key="3">
    <source>
        <dbReference type="ARBA" id="ARBA00022840"/>
    </source>
</evidence>
<evidence type="ECO:0000313" key="7">
    <source>
        <dbReference type="Proteomes" id="UP000474630"/>
    </source>
</evidence>
<dbReference type="Gene3D" id="3.30.1490.20">
    <property type="entry name" value="ATP-grasp fold, A domain"/>
    <property type="match status" value="1"/>
</dbReference>
<evidence type="ECO:0000259" key="5">
    <source>
        <dbReference type="PROSITE" id="PS50975"/>
    </source>
</evidence>
<keyword evidence="7" id="KW-1185">Reference proteome</keyword>
<evidence type="ECO:0000256" key="2">
    <source>
        <dbReference type="ARBA" id="ARBA00022741"/>
    </source>
</evidence>